<sequence length="329" mass="36272">MRLGQVPATGRGANPVVITDSSWYRLADDIAVALASMPRALMWVTSDRGTGKTAWLHALMPAMRTDFYLADLRNPQETREILEQLQDYSNHLQGALPTLILDNLSPADLMALLAEPEHPARQLVHNYNGPILLLSPEQDDDAVGGRRLERLMGRTLMRHDLPLSSRAQNHAILVAHRPIVEARWNVRVTDAAMGLATSGLHYRATPGQVVEWLERAAARVSVVAEEGPAECRRLRAELDTLALRIEANRELGEPVADLEHEQSHLSLELTAAEVDWLERQARGTLRQVFPDDVRAELESLTGTSDHPDLHVPTNVPGGARSAGSGNLRS</sequence>
<evidence type="ECO:0000313" key="2">
    <source>
        <dbReference type="EMBL" id="MFC4260572.1"/>
    </source>
</evidence>
<dbReference type="EMBL" id="JBHSDI010000058">
    <property type="protein sequence ID" value="MFC4260572.1"/>
    <property type="molecule type" value="Genomic_DNA"/>
</dbReference>
<keyword evidence="3" id="KW-1185">Reference proteome</keyword>
<dbReference type="RefSeq" id="WP_379889214.1">
    <property type="nucleotide sequence ID" value="NZ_JBHSDI010000058.1"/>
</dbReference>
<name>A0ABV8QLH9_9GAMM</name>
<evidence type="ECO:0000256" key="1">
    <source>
        <dbReference type="SAM" id="MobiDB-lite"/>
    </source>
</evidence>
<dbReference type="Proteomes" id="UP001595798">
    <property type="component" value="Unassembled WGS sequence"/>
</dbReference>
<accession>A0ABV8QLH9</accession>
<dbReference type="SUPFAM" id="SSF52540">
    <property type="entry name" value="P-loop containing nucleoside triphosphate hydrolases"/>
    <property type="match status" value="1"/>
</dbReference>
<organism evidence="2 3">
    <name type="scientific">Marinobacter lacisalsi</name>
    <dbReference type="NCBI Taxonomy" id="475979"/>
    <lineage>
        <taxon>Bacteria</taxon>
        <taxon>Pseudomonadati</taxon>
        <taxon>Pseudomonadota</taxon>
        <taxon>Gammaproteobacteria</taxon>
        <taxon>Pseudomonadales</taxon>
        <taxon>Marinobacteraceae</taxon>
        <taxon>Marinobacter</taxon>
    </lineage>
</organism>
<gene>
    <name evidence="2" type="ORF">ACFOZ5_16255</name>
</gene>
<reference evidence="3" key="1">
    <citation type="journal article" date="2019" name="Int. J. Syst. Evol. Microbiol.">
        <title>The Global Catalogue of Microorganisms (GCM) 10K type strain sequencing project: providing services to taxonomists for standard genome sequencing and annotation.</title>
        <authorList>
            <consortium name="The Broad Institute Genomics Platform"/>
            <consortium name="The Broad Institute Genome Sequencing Center for Infectious Disease"/>
            <person name="Wu L."/>
            <person name="Ma J."/>
        </authorList>
    </citation>
    <scope>NUCLEOTIDE SEQUENCE [LARGE SCALE GENOMIC DNA]</scope>
    <source>
        <strain evidence="3">CECT 7297</strain>
    </source>
</reference>
<evidence type="ECO:0000313" key="3">
    <source>
        <dbReference type="Proteomes" id="UP001595798"/>
    </source>
</evidence>
<comment type="caution">
    <text evidence="2">The sequence shown here is derived from an EMBL/GenBank/DDBJ whole genome shotgun (WGS) entry which is preliminary data.</text>
</comment>
<feature type="region of interest" description="Disordered" evidence="1">
    <location>
        <begin position="299"/>
        <end position="329"/>
    </location>
</feature>
<protein>
    <submittedName>
        <fullName evidence="2">Uncharacterized protein</fullName>
    </submittedName>
</protein>
<proteinExistence type="predicted"/>
<dbReference type="InterPro" id="IPR027417">
    <property type="entry name" value="P-loop_NTPase"/>
</dbReference>